<evidence type="ECO:0000259" key="9">
    <source>
        <dbReference type="Pfam" id="PF02878"/>
    </source>
</evidence>
<dbReference type="GO" id="GO:0000287">
    <property type="term" value="F:magnesium ion binding"/>
    <property type="evidence" value="ECO:0007669"/>
    <property type="project" value="InterPro"/>
</dbReference>
<feature type="domain" description="Alpha-D-phosphohexomutase alpha/beta/alpha" evidence="10">
    <location>
        <begin position="171"/>
        <end position="278"/>
    </location>
</feature>
<dbReference type="PROSITE" id="PS00710">
    <property type="entry name" value="PGM_PMM"/>
    <property type="match status" value="1"/>
</dbReference>
<dbReference type="GO" id="GO:0005975">
    <property type="term" value="P:carbohydrate metabolic process"/>
    <property type="evidence" value="ECO:0007669"/>
    <property type="project" value="InterPro"/>
</dbReference>
<keyword evidence="3" id="KW-0597">Phosphoprotein</keyword>
<sequence>MAASDSVKFGTDGWRGLIADDFTYTNVARVGAAIAACLHDPRRRDLAPYREWGVPHRPGASGVIVGYDTRFLAAEFAHHLGRVIARAGIPVRITDAPVPTPALSLAVVEQGLAGGVMITASHNPPQWSGVKVKPEYGGSATPEITALIESHLPPRPPEVGAQPLETVAIKEAYLARLREAVDMRELARAPLYVVVDAMYGSAQGYLADLLRGVRIPHLAVRSTLDPLFGGKKPEPLPENVVPLKAVIRSLRGRARGRLVAGLITDGDGDRAAAMDEHGQFLDTHRTAALVLWHLIRHRKLDGMVLKSFALSDMIGKLADHAGVPWREIQVGFKWAVADLVMRRAAFAGEESGGYGYGWHIPERDGVLSNLLLLELLAATGKSLAALVEDLFALVGPHHYARRDLELTTRLEVVERLTQTPPERLAGQRVVRVETLDGLKLRLDRGWVLFRASGTEPILRLYCEMDAPDVVQHVLDAAERLAVGGLL</sequence>
<proteinExistence type="inferred from homology"/>
<feature type="domain" description="Alpha-D-phosphohexomutase alpha/beta/alpha" evidence="11">
    <location>
        <begin position="284"/>
        <end position="392"/>
    </location>
</feature>
<evidence type="ECO:0000259" key="10">
    <source>
        <dbReference type="Pfam" id="PF02879"/>
    </source>
</evidence>
<organism evidence="12 13">
    <name type="scientific">Bipolaricaulis sibiricus</name>
    <dbReference type="NCBI Taxonomy" id="2501609"/>
    <lineage>
        <taxon>Bacteria</taxon>
        <taxon>Candidatus Bipolaricaulota</taxon>
        <taxon>Candidatus Bipolaricaulia</taxon>
        <taxon>Candidatus Bipolaricaulales</taxon>
        <taxon>Candidatus Bipolaricaulaceae</taxon>
        <taxon>Candidatus Bipolaricaulis</taxon>
    </lineage>
</organism>
<dbReference type="AlphaFoldDB" id="A0A410FUG2"/>
<dbReference type="GO" id="GO:0006166">
    <property type="term" value="P:purine ribonucleoside salvage"/>
    <property type="evidence" value="ECO:0007669"/>
    <property type="project" value="TreeGrafter"/>
</dbReference>
<evidence type="ECO:0000259" key="11">
    <source>
        <dbReference type="Pfam" id="PF02880"/>
    </source>
</evidence>
<evidence type="ECO:0000256" key="6">
    <source>
        <dbReference type="ARBA" id="ARBA00023235"/>
    </source>
</evidence>
<keyword evidence="5 7" id="KW-0460">Magnesium</keyword>
<dbReference type="InterPro" id="IPR005846">
    <property type="entry name" value="A-D-PHexomutase_a/b/a-III"/>
</dbReference>
<dbReference type="Pfam" id="PF00408">
    <property type="entry name" value="PGM_PMM_IV"/>
    <property type="match status" value="1"/>
</dbReference>
<dbReference type="KEGG" id="bih:BIP78_0868"/>
<dbReference type="EMBL" id="CP034928">
    <property type="protein sequence ID" value="QAA76634.1"/>
    <property type="molecule type" value="Genomic_DNA"/>
</dbReference>
<gene>
    <name evidence="12" type="ORF">BIP78_0868</name>
</gene>
<dbReference type="Pfam" id="PF02878">
    <property type="entry name" value="PGM_PMM_I"/>
    <property type="match status" value="1"/>
</dbReference>
<dbReference type="Gene3D" id="3.30.310.50">
    <property type="entry name" value="Alpha-D-phosphohexomutase, C-terminal domain"/>
    <property type="match status" value="1"/>
</dbReference>
<dbReference type="InterPro" id="IPR016066">
    <property type="entry name" value="A-D-PHexomutase_CS"/>
</dbReference>
<dbReference type="InterPro" id="IPR005841">
    <property type="entry name" value="Alpha-D-phosphohexomutase_SF"/>
</dbReference>
<name>A0A410FUG2_BIPS1</name>
<dbReference type="SUPFAM" id="SSF55957">
    <property type="entry name" value="Phosphoglucomutase, C-terminal domain"/>
    <property type="match status" value="1"/>
</dbReference>
<dbReference type="InterPro" id="IPR005843">
    <property type="entry name" value="A-D-PHexomutase_C"/>
</dbReference>
<dbReference type="InterPro" id="IPR036900">
    <property type="entry name" value="A-D-PHexomutase_C_sf"/>
</dbReference>
<evidence type="ECO:0000256" key="7">
    <source>
        <dbReference type="RuleBase" id="RU004326"/>
    </source>
</evidence>
<dbReference type="SUPFAM" id="SSF53738">
    <property type="entry name" value="Phosphoglucomutase, first 3 domains"/>
    <property type="match status" value="2"/>
</dbReference>
<evidence type="ECO:0008006" key="14">
    <source>
        <dbReference type="Google" id="ProtNLM"/>
    </source>
</evidence>
<feature type="domain" description="Alpha-D-phosphohexomutase alpha/beta/alpha" evidence="9">
    <location>
        <begin position="8"/>
        <end position="151"/>
    </location>
</feature>
<dbReference type="InterPro" id="IPR005845">
    <property type="entry name" value="A-D-PHexomutase_a/b/a-II"/>
</dbReference>
<evidence type="ECO:0000259" key="8">
    <source>
        <dbReference type="Pfam" id="PF00408"/>
    </source>
</evidence>
<dbReference type="InterPro" id="IPR005844">
    <property type="entry name" value="A-D-PHexomutase_a/b/a-I"/>
</dbReference>
<comment type="cofactor">
    <cofactor evidence="1">
        <name>Mg(2+)</name>
        <dbReference type="ChEBI" id="CHEBI:18420"/>
    </cofactor>
</comment>
<evidence type="ECO:0000313" key="12">
    <source>
        <dbReference type="EMBL" id="QAA76634.1"/>
    </source>
</evidence>
<dbReference type="Pfam" id="PF02879">
    <property type="entry name" value="PGM_PMM_II"/>
    <property type="match status" value="1"/>
</dbReference>
<protein>
    <recommendedName>
        <fullName evidence="14">Phosphoglucomutase/phosphomannomutase family protein</fullName>
    </recommendedName>
</protein>
<evidence type="ECO:0000256" key="5">
    <source>
        <dbReference type="ARBA" id="ARBA00022842"/>
    </source>
</evidence>
<accession>A0A410FUG2</accession>
<evidence type="ECO:0000256" key="2">
    <source>
        <dbReference type="ARBA" id="ARBA00010231"/>
    </source>
</evidence>
<dbReference type="Gene3D" id="3.40.120.10">
    <property type="entry name" value="Alpha-D-Glucose-1,6-Bisphosphate, subunit A, domain 3"/>
    <property type="match status" value="3"/>
</dbReference>
<evidence type="ECO:0000256" key="4">
    <source>
        <dbReference type="ARBA" id="ARBA00022723"/>
    </source>
</evidence>
<dbReference type="GO" id="GO:0008973">
    <property type="term" value="F:phosphopentomutase activity"/>
    <property type="evidence" value="ECO:0007669"/>
    <property type="project" value="TreeGrafter"/>
</dbReference>
<dbReference type="Proteomes" id="UP000287233">
    <property type="component" value="Chromosome"/>
</dbReference>
<evidence type="ECO:0000256" key="1">
    <source>
        <dbReference type="ARBA" id="ARBA00001946"/>
    </source>
</evidence>
<reference evidence="13" key="1">
    <citation type="submission" date="2018-12" db="EMBL/GenBank/DDBJ databases">
        <title>Complete genome sequence of an uncultured bacterium of the candidate phylum Bipolaricaulota.</title>
        <authorList>
            <person name="Kadnikov V.V."/>
            <person name="Mardanov A.V."/>
            <person name="Beletsky A.V."/>
            <person name="Frank Y.A."/>
            <person name="Karnachuk O.V."/>
            <person name="Ravin N.V."/>
        </authorList>
    </citation>
    <scope>NUCLEOTIDE SEQUENCE [LARGE SCALE GENOMIC DNA]</scope>
</reference>
<dbReference type="PRINTS" id="PR00509">
    <property type="entry name" value="PGMPMM"/>
</dbReference>
<dbReference type="PANTHER" id="PTHR45745:SF1">
    <property type="entry name" value="PHOSPHOGLUCOMUTASE 2B-RELATED"/>
    <property type="match status" value="1"/>
</dbReference>
<evidence type="ECO:0000313" key="13">
    <source>
        <dbReference type="Proteomes" id="UP000287233"/>
    </source>
</evidence>
<dbReference type="PANTHER" id="PTHR45745">
    <property type="entry name" value="PHOSPHOMANNOMUTASE 45A"/>
    <property type="match status" value="1"/>
</dbReference>
<comment type="similarity">
    <text evidence="2 7">Belongs to the phosphohexose mutase family.</text>
</comment>
<dbReference type="InterPro" id="IPR016055">
    <property type="entry name" value="A-D-PHexomutase_a/b/a-I/II/III"/>
</dbReference>
<dbReference type="Pfam" id="PF02880">
    <property type="entry name" value="PGM_PMM_III"/>
    <property type="match status" value="1"/>
</dbReference>
<feature type="domain" description="Alpha-D-phosphohexomutase C-terminal" evidence="8">
    <location>
        <begin position="430"/>
        <end position="475"/>
    </location>
</feature>
<keyword evidence="6" id="KW-0413">Isomerase</keyword>
<keyword evidence="4 7" id="KW-0479">Metal-binding</keyword>
<evidence type="ECO:0000256" key="3">
    <source>
        <dbReference type="ARBA" id="ARBA00022553"/>
    </source>
</evidence>